<dbReference type="OrthoDB" id="1937875at2759"/>
<evidence type="ECO:0000259" key="3">
    <source>
        <dbReference type="Pfam" id="PF12770"/>
    </source>
</evidence>
<dbReference type="Gene3D" id="1.25.40.10">
    <property type="entry name" value="Tetratricopeptide repeat domain"/>
    <property type="match status" value="1"/>
</dbReference>
<protein>
    <submittedName>
        <fullName evidence="4">Tetratricopeptide repeat protein 28</fullName>
    </submittedName>
</protein>
<name>A0A2B4R7D0_STYPI</name>
<dbReference type="InterPro" id="IPR011990">
    <property type="entry name" value="TPR-like_helical_dom_sf"/>
</dbReference>
<reference evidence="5" key="1">
    <citation type="journal article" date="2017" name="bioRxiv">
        <title>Comparative analysis of the genomes of Stylophora pistillata and Acropora digitifera provides evidence for extensive differences between species of corals.</title>
        <authorList>
            <person name="Voolstra C.R."/>
            <person name="Li Y."/>
            <person name="Liew Y.J."/>
            <person name="Baumgarten S."/>
            <person name="Zoccola D."/>
            <person name="Flot J.-F."/>
            <person name="Tambutte S."/>
            <person name="Allemand D."/>
            <person name="Aranda M."/>
        </authorList>
    </citation>
    <scope>NUCLEOTIDE SEQUENCE [LARGE SCALE GENOMIC DNA]</scope>
</reference>
<dbReference type="Pfam" id="PF13424">
    <property type="entry name" value="TPR_12"/>
    <property type="match status" value="1"/>
</dbReference>
<organism evidence="4 5">
    <name type="scientific">Stylophora pistillata</name>
    <name type="common">Smooth cauliflower coral</name>
    <dbReference type="NCBI Taxonomy" id="50429"/>
    <lineage>
        <taxon>Eukaryota</taxon>
        <taxon>Metazoa</taxon>
        <taxon>Cnidaria</taxon>
        <taxon>Anthozoa</taxon>
        <taxon>Hexacorallia</taxon>
        <taxon>Scleractinia</taxon>
        <taxon>Astrocoeniina</taxon>
        <taxon>Pocilloporidae</taxon>
        <taxon>Stylophora</taxon>
    </lineage>
</organism>
<feature type="domain" description="CHAT" evidence="3">
    <location>
        <begin position="367"/>
        <end position="643"/>
    </location>
</feature>
<dbReference type="Pfam" id="PF12770">
    <property type="entry name" value="CHAT"/>
    <property type="match status" value="1"/>
</dbReference>
<evidence type="ECO:0000256" key="1">
    <source>
        <dbReference type="PROSITE-ProRule" id="PRU00339"/>
    </source>
</evidence>
<evidence type="ECO:0000313" key="5">
    <source>
        <dbReference type="Proteomes" id="UP000225706"/>
    </source>
</evidence>
<dbReference type="AlphaFoldDB" id="A0A2B4R7D0"/>
<feature type="region of interest" description="Disordered" evidence="2">
    <location>
        <begin position="1"/>
        <end position="26"/>
    </location>
</feature>
<accession>A0A2B4R7D0</accession>
<proteinExistence type="predicted"/>
<dbReference type="SUPFAM" id="SSF48452">
    <property type="entry name" value="TPR-like"/>
    <property type="match status" value="1"/>
</dbReference>
<feature type="repeat" description="TPR" evidence="1">
    <location>
        <begin position="125"/>
        <end position="158"/>
    </location>
</feature>
<dbReference type="PANTHER" id="PTHR10098">
    <property type="entry name" value="RAPSYN-RELATED"/>
    <property type="match status" value="1"/>
</dbReference>
<dbReference type="PANTHER" id="PTHR10098:SF106">
    <property type="entry name" value="TETRATRICOPEPTIDE REPEAT PROTEIN 28-LIKE PROTEIN"/>
    <property type="match status" value="1"/>
</dbReference>
<evidence type="ECO:0000256" key="2">
    <source>
        <dbReference type="SAM" id="MobiDB-lite"/>
    </source>
</evidence>
<evidence type="ECO:0000313" key="4">
    <source>
        <dbReference type="EMBL" id="PFX12267.1"/>
    </source>
</evidence>
<comment type="caution">
    <text evidence="4">The sequence shown here is derived from an EMBL/GenBank/DDBJ whole genome shotgun (WGS) entry which is preliminary data.</text>
</comment>
<sequence length="652" mass="72850">MAESNLPTNGEEVDLDNKRPATAAQECEATSTYSKIDAQNDPLRDIAKVCLEEGNREYRKGQTNEAINCYTEGLQVNCKDTRLNAKLYSNRAAAHFHLGQFKTAIGYHQRHLEIAKEVGDKAGEGTSYGNLGCAYSGLRQFKTAMEYHQRALEFAKEVGDKAEEARSLCSLGISWEREGNIMRALDLFHSSVKIYDDIRDSLQFNDNWKICYRNQHKDAYTCLWRINLSLGEVVKAFFAAEKARAQALRDLLNSKYQVGDSSEYRSLCVSLSCVPSSTVFIAISGPCVYFWVFLSNENVQLRKAHINNYRYQDELEFFIGKMNRDALKEIGVRDAVTCENPPTESLKEEEVANDMIRIDVKSSQSTALQKLYNIIITPIADLIVGNELTVVPEGPFCLVPYAALEDQKSTYLSDSLGIRVLPSLTTLRLITNCPAEFHMESGALLVGDPCFKHVLYQGKLLTQLPGAKKEVEMIGRILHTSPLLREMASKDEVLKRLSSVALVHIASHGKMETGEIILAPNTARENPQPQETDYLMTMKDVLEAGLRARLVVLSCCHTARGEIMAEGVVGVARAFLGAGARSVVVTLWAIEDEATLEFMSFFYDALFKGKRASEALNGAMKCMRESGNFKEVKQWAPFVLIGDDVQLDFKEI</sequence>
<dbReference type="PROSITE" id="PS50005">
    <property type="entry name" value="TPR"/>
    <property type="match status" value="1"/>
</dbReference>
<dbReference type="SMART" id="SM00028">
    <property type="entry name" value="TPR"/>
    <property type="match status" value="4"/>
</dbReference>
<dbReference type="Proteomes" id="UP000225706">
    <property type="component" value="Unassembled WGS sequence"/>
</dbReference>
<dbReference type="InterPro" id="IPR019734">
    <property type="entry name" value="TPR_rpt"/>
</dbReference>
<keyword evidence="5" id="KW-1185">Reference proteome</keyword>
<keyword evidence="1" id="KW-0802">TPR repeat</keyword>
<gene>
    <name evidence="4" type="primary">TTC28</name>
    <name evidence="4" type="ORF">AWC38_SpisGene23803</name>
</gene>
<dbReference type="InterPro" id="IPR024983">
    <property type="entry name" value="CHAT_dom"/>
</dbReference>
<dbReference type="EMBL" id="LSMT01001474">
    <property type="protein sequence ID" value="PFX12267.1"/>
    <property type="molecule type" value="Genomic_DNA"/>
</dbReference>